<keyword evidence="1" id="KW-0472">Membrane</keyword>
<proteinExistence type="predicted"/>
<name>A0AAX6HKZ7_IRIPA</name>
<keyword evidence="1" id="KW-1133">Transmembrane helix</keyword>
<dbReference type="Proteomes" id="UP001140949">
    <property type="component" value="Unassembled WGS sequence"/>
</dbReference>
<feature type="transmembrane region" description="Helical" evidence="1">
    <location>
        <begin position="30"/>
        <end position="50"/>
    </location>
</feature>
<keyword evidence="1" id="KW-0812">Transmembrane</keyword>
<dbReference type="AlphaFoldDB" id="A0AAX6HKZ7"/>
<protein>
    <submittedName>
        <fullName evidence="2">40S ribosomal protein S26-2-like</fullName>
    </submittedName>
</protein>
<comment type="caution">
    <text evidence="2">The sequence shown here is derived from an EMBL/GenBank/DDBJ whole genome shotgun (WGS) entry which is preliminary data.</text>
</comment>
<gene>
    <name evidence="2" type="ORF">M6B38_305185</name>
</gene>
<sequence length="60" mass="6961">MLLQGIANIVFSYNECPNVSTKGIIYTMQYIILSSIANLLTSCLHIFIVYHYHLKKCFLY</sequence>
<evidence type="ECO:0000313" key="2">
    <source>
        <dbReference type="EMBL" id="KAJ6841759.1"/>
    </source>
</evidence>
<reference evidence="2" key="1">
    <citation type="journal article" date="2023" name="GigaByte">
        <title>Genome assembly of the bearded iris, Iris pallida Lam.</title>
        <authorList>
            <person name="Bruccoleri R.E."/>
            <person name="Oakeley E.J."/>
            <person name="Faust A.M.E."/>
            <person name="Altorfer M."/>
            <person name="Dessus-Babus S."/>
            <person name="Burckhardt D."/>
            <person name="Oertli M."/>
            <person name="Naumann U."/>
            <person name="Petersen F."/>
            <person name="Wong J."/>
        </authorList>
    </citation>
    <scope>NUCLEOTIDE SEQUENCE</scope>
    <source>
        <strain evidence="2">GSM-AAB239-AS_SAM_17_03QT</strain>
    </source>
</reference>
<accession>A0AAX6HKZ7</accession>
<dbReference type="GO" id="GO:0005840">
    <property type="term" value="C:ribosome"/>
    <property type="evidence" value="ECO:0007669"/>
    <property type="project" value="UniProtKB-KW"/>
</dbReference>
<keyword evidence="2" id="KW-0689">Ribosomal protein</keyword>
<evidence type="ECO:0000256" key="1">
    <source>
        <dbReference type="SAM" id="Phobius"/>
    </source>
</evidence>
<keyword evidence="2" id="KW-0687">Ribonucleoprotein</keyword>
<organism evidence="2 3">
    <name type="scientific">Iris pallida</name>
    <name type="common">Sweet iris</name>
    <dbReference type="NCBI Taxonomy" id="29817"/>
    <lineage>
        <taxon>Eukaryota</taxon>
        <taxon>Viridiplantae</taxon>
        <taxon>Streptophyta</taxon>
        <taxon>Embryophyta</taxon>
        <taxon>Tracheophyta</taxon>
        <taxon>Spermatophyta</taxon>
        <taxon>Magnoliopsida</taxon>
        <taxon>Liliopsida</taxon>
        <taxon>Asparagales</taxon>
        <taxon>Iridaceae</taxon>
        <taxon>Iridoideae</taxon>
        <taxon>Irideae</taxon>
        <taxon>Iris</taxon>
    </lineage>
</organism>
<evidence type="ECO:0000313" key="3">
    <source>
        <dbReference type="Proteomes" id="UP001140949"/>
    </source>
</evidence>
<keyword evidence="3" id="KW-1185">Reference proteome</keyword>
<dbReference type="EMBL" id="JANAVB010008398">
    <property type="protein sequence ID" value="KAJ6841759.1"/>
    <property type="molecule type" value="Genomic_DNA"/>
</dbReference>
<reference evidence="2" key="2">
    <citation type="submission" date="2023-04" db="EMBL/GenBank/DDBJ databases">
        <authorList>
            <person name="Bruccoleri R.E."/>
            <person name="Oakeley E.J."/>
            <person name="Faust A.-M."/>
            <person name="Dessus-Babus S."/>
            <person name="Altorfer M."/>
            <person name="Burckhardt D."/>
            <person name="Oertli M."/>
            <person name="Naumann U."/>
            <person name="Petersen F."/>
            <person name="Wong J."/>
        </authorList>
    </citation>
    <scope>NUCLEOTIDE SEQUENCE</scope>
    <source>
        <strain evidence="2">GSM-AAB239-AS_SAM_17_03QT</strain>
        <tissue evidence="2">Leaf</tissue>
    </source>
</reference>